<dbReference type="InterPro" id="IPR036977">
    <property type="entry name" value="DNA_primase_Znf_CHC2"/>
</dbReference>
<dbReference type="SUPFAM" id="SSF57783">
    <property type="entry name" value="Zinc beta-ribbon"/>
    <property type="match status" value="1"/>
</dbReference>
<dbReference type="InterPro" id="IPR016136">
    <property type="entry name" value="DNA_helicase_N/primase_C"/>
</dbReference>
<evidence type="ECO:0000256" key="11">
    <source>
        <dbReference type="ARBA" id="ARBA00023163"/>
    </source>
</evidence>
<keyword evidence="6 12" id="KW-0479">Metal-binding</keyword>
<evidence type="ECO:0000313" key="15">
    <source>
        <dbReference type="EMBL" id="QXE28228.1"/>
    </source>
</evidence>
<dbReference type="SMART" id="SM00400">
    <property type="entry name" value="ZnF_CHCC"/>
    <property type="match status" value="1"/>
</dbReference>
<dbReference type="InterPro" id="IPR013264">
    <property type="entry name" value="DNAG_N"/>
</dbReference>
<reference evidence="15" key="1">
    <citation type="submission" date="2021-01" db="EMBL/GenBank/DDBJ databases">
        <title>Chlamydial infections in birds of prey presented to California wildlife rehabilitation facilities.</title>
        <authorList>
            <person name="Seibert B.A."/>
            <person name="Keel M.K."/>
            <person name="Kelly T.R."/>
            <person name="Nilsen R.A."/>
            <person name="Pesti D.R."/>
            <person name="Ciembor P.X."/>
            <person name="Gregory C.R."/>
            <person name="Ritchie B.W."/>
            <person name="Hawkins M.G."/>
        </authorList>
    </citation>
    <scope>NUCLEOTIDE SEQUENCE [LARGE SCALE GENOMIC DNA]</scope>
    <source>
        <strain evidence="15">SWA</strain>
    </source>
</reference>
<dbReference type="PROSITE" id="PS50880">
    <property type="entry name" value="TOPRIM"/>
    <property type="match status" value="1"/>
</dbReference>
<dbReference type="SUPFAM" id="SSF56731">
    <property type="entry name" value="DNA primase core"/>
    <property type="match status" value="1"/>
</dbReference>
<keyword evidence="4 12" id="KW-0548">Nucleotidyltransferase</keyword>
<dbReference type="InterPro" id="IPR006295">
    <property type="entry name" value="DNA_primase_DnaG"/>
</dbReference>
<dbReference type="SMART" id="SM00493">
    <property type="entry name" value="TOPRIM"/>
    <property type="match status" value="1"/>
</dbReference>
<dbReference type="Gene3D" id="1.10.860.10">
    <property type="entry name" value="DNAb Helicase, Chain A"/>
    <property type="match status" value="1"/>
</dbReference>
<evidence type="ECO:0000256" key="6">
    <source>
        <dbReference type="ARBA" id="ARBA00022723"/>
    </source>
</evidence>
<keyword evidence="3 12" id="KW-0808">Transferase</keyword>
<sequence>MYTEESLDNLRHSIDIIEVLSEHLHLKRSGGTYKACCPFHIEKTPSFIVNPTGAYYHCFGCGAHGDAISFLMNHLGYSFSEAVLTLSKKFHVDLVIKIKDAQSPFATGAKDELRQINAEAEKLFRFCLYQLAEGREALQYLYRRGFSPDTVGRFHLGYAPEQTLFVHAMREKDISEKQLEDAGFIGNKWFLFSRRIIFPIHDSLGHTIGFSSRKFLENTRGSKYVNTPETIIFKKSRALFGLHLSRRRIAKEKRVILVEGQVDCLQMIDSGFNCTLAAQGTSFTEDHVKELSKLGVLKAYLLFDGDDAGIKAAVRVGDMCQMAGIAAMVCRLPQGEDPDSFLMHKGAGFLGELLDQSEDYLTFLISQKMRVYPNFSPREKALVIEETITQIKKWGNPIVVYEHLKQLASLMMIPESMVFSLAKLESGITPAKSSVVNKEKLPKIHSDVIIETDVLRCMLFCKTHHTSIPHTAKNYFTAMDFKHPECRKLFSRLIEYYEKHQSNLPFDEALSLLEDRVIIELLIKRRMNTDCLETVFVQSLQKLADRQWKEQCHPLSRQSKSAQEEKLSILEDYVRLRKDRVIITLLEPQVEPQEC</sequence>
<dbReference type="InterPro" id="IPR002694">
    <property type="entry name" value="Znf_CHC2"/>
</dbReference>
<dbReference type="InterPro" id="IPR037068">
    <property type="entry name" value="DNA_primase_core_N_sf"/>
</dbReference>
<keyword evidence="5 12" id="KW-0235">DNA replication</keyword>
<dbReference type="InterPro" id="IPR050219">
    <property type="entry name" value="DnaG_primase"/>
</dbReference>
<comment type="catalytic activity">
    <reaction evidence="12">
        <text>ssDNA + n NTP = ssDNA/pppN(pN)n-1 hybrid + (n-1) diphosphate.</text>
        <dbReference type="EC" id="2.7.7.101"/>
    </reaction>
</comment>
<protein>
    <recommendedName>
        <fullName evidence="12 13">DNA primase</fullName>
        <ecNumber evidence="12">2.7.7.101</ecNumber>
    </recommendedName>
</protein>
<dbReference type="NCBIfam" id="TIGR01391">
    <property type="entry name" value="dnaG"/>
    <property type="match status" value="1"/>
</dbReference>
<dbReference type="Pfam" id="PF01807">
    <property type="entry name" value="Zn_ribbon_DnaG"/>
    <property type="match status" value="1"/>
</dbReference>
<dbReference type="CDD" id="cd03364">
    <property type="entry name" value="TOPRIM_DnaG_primases"/>
    <property type="match status" value="1"/>
</dbReference>
<keyword evidence="1 12" id="KW-0240">DNA-directed RNA polymerase</keyword>
<dbReference type="PANTHER" id="PTHR30313">
    <property type="entry name" value="DNA PRIMASE"/>
    <property type="match status" value="1"/>
</dbReference>
<keyword evidence="16" id="KW-1185">Reference proteome</keyword>
<evidence type="ECO:0000256" key="7">
    <source>
        <dbReference type="ARBA" id="ARBA00022771"/>
    </source>
</evidence>
<evidence type="ECO:0000256" key="2">
    <source>
        <dbReference type="ARBA" id="ARBA00022515"/>
    </source>
</evidence>
<dbReference type="Proteomes" id="UP000683565">
    <property type="component" value="Chromosome"/>
</dbReference>
<keyword evidence="8 12" id="KW-0862">Zinc</keyword>
<evidence type="ECO:0000256" key="10">
    <source>
        <dbReference type="ARBA" id="ARBA00023125"/>
    </source>
</evidence>
<dbReference type="PANTHER" id="PTHR30313:SF2">
    <property type="entry name" value="DNA PRIMASE"/>
    <property type="match status" value="1"/>
</dbReference>
<dbReference type="InterPro" id="IPR030846">
    <property type="entry name" value="DnaG_bac"/>
</dbReference>
<keyword evidence="2 12" id="KW-0639">Primosome</keyword>
<keyword evidence="7 12" id="KW-0863">Zinc-finger</keyword>
<comment type="cofactor">
    <cofactor evidence="12 13">
        <name>Zn(2+)</name>
        <dbReference type="ChEBI" id="CHEBI:29105"/>
    </cofactor>
    <text evidence="12 13">Binds 1 zinc ion per monomer.</text>
</comment>
<organism evidence="15 16">
    <name type="scientific">Chlamydia buteonis</name>
    <dbReference type="NCBI Taxonomy" id="2494525"/>
    <lineage>
        <taxon>Bacteria</taxon>
        <taxon>Pseudomonadati</taxon>
        <taxon>Chlamydiota</taxon>
        <taxon>Chlamydiia</taxon>
        <taxon>Chlamydiales</taxon>
        <taxon>Chlamydiaceae</taxon>
        <taxon>Chlamydia/Chlamydophila group</taxon>
        <taxon>Chlamydia</taxon>
    </lineage>
</organism>
<keyword evidence="10 12" id="KW-0238">DNA-binding</keyword>
<comment type="subunit">
    <text evidence="12">Monomer. Interacts with DnaB.</text>
</comment>
<dbReference type="Gene3D" id="3.90.580.10">
    <property type="entry name" value="Zinc finger, CHC2-type domain"/>
    <property type="match status" value="1"/>
</dbReference>
<accession>A0ABX8LD56</accession>
<evidence type="ECO:0000256" key="9">
    <source>
        <dbReference type="ARBA" id="ARBA00022842"/>
    </source>
</evidence>
<evidence type="ECO:0000256" key="1">
    <source>
        <dbReference type="ARBA" id="ARBA00022478"/>
    </source>
</evidence>
<dbReference type="EMBL" id="CP067334">
    <property type="protein sequence ID" value="QXE28228.1"/>
    <property type="molecule type" value="Genomic_DNA"/>
</dbReference>
<evidence type="ECO:0000256" key="3">
    <source>
        <dbReference type="ARBA" id="ARBA00022679"/>
    </source>
</evidence>
<feature type="zinc finger region" description="CHC2-type" evidence="12">
    <location>
        <begin position="37"/>
        <end position="61"/>
    </location>
</feature>
<feature type="domain" description="Toprim" evidence="14">
    <location>
        <begin position="253"/>
        <end position="337"/>
    </location>
</feature>
<dbReference type="Gene3D" id="3.90.980.10">
    <property type="entry name" value="DNA primase, catalytic core, N-terminal domain"/>
    <property type="match status" value="1"/>
</dbReference>
<keyword evidence="11 12" id="KW-0804">Transcription</keyword>
<proteinExistence type="inferred from homology"/>
<dbReference type="PIRSF" id="PIRSF002811">
    <property type="entry name" value="DnaG"/>
    <property type="match status" value="1"/>
</dbReference>
<evidence type="ECO:0000256" key="5">
    <source>
        <dbReference type="ARBA" id="ARBA00022705"/>
    </source>
</evidence>
<evidence type="ECO:0000256" key="12">
    <source>
        <dbReference type="HAMAP-Rule" id="MF_00974"/>
    </source>
</evidence>
<gene>
    <name evidence="12" type="primary">dnaG</name>
    <name evidence="15" type="ORF">JJJ19_01725</name>
</gene>
<dbReference type="HAMAP" id="MF_00974">
    <property type="entry name" value="DNA_primase_DnaG"/>
    <property type="match status" value="1"/>
</dbReference>
<evidence type="ECO:0000256" key="8">
    <source>
        <dbReference type="ARBA" id="ARBA00022833"/>
    </source>
</evidence>
<dbReference type="InterPro" id="IPR006171">
    <property type="entry name" value="TOPRIM_dom"/>
</dbReference>
<dbReference type="RefSeq" id="WP_131743731.1">
    <property type="nucleotide sequence ID" value="NZ_CAAAFM010000001.1"/>
</dbReference>
<keyword evidence="9" id="KW-0460">Magnesium</keyword>
<dbReference type="Pfam" id="PF08275">
    <property type="entry name" value="DNAG_N"/>
    <property type="match status" value="1"/>
</dbReference>
<comment type="similarity">
    <text evidence="12 13">Belongs to the DnaG primase family.</text>
</comment>
<dbReference type="Gene3D" id="3.40.1360.10">
    <property type="match status" value="1"/>
</dbReference>
<evidence type="ECO:0000256" key="13">
    <source>
        <dbReference type="PIRNR" id="PIRNR002811"/>
    </source>
</evidence>
<comment type="domain">
    <text evidence="12">Contains an N-terminal zinc-binding domain, a central core domain that contains the primase activity, and a C-terminal DnaB-binding domain.</text>
</comment>
<dbReference type="Pfam" id="PF13155">
    <property type="entry name" value="Toprim_2"/>
    <property type="match status" value="1"/>
</dbReference>
<dbReference type="InterPro" id="IPR034151">
    <property type="entry name" value="TOPRIM_DnaG_bac"/>
</dbReference>
<comment type="function">
    <text evidence="12 13">RNA polymerase that catalyzes the synthesis of short RNA molecules used as primers for DNA polymerase during DNA replication.</text>
</comment>
<evidence type="ECO:0000313" key="16">
    <source>
        <dbReference type="Proteomes" id="UP000683565"/>
    </source>
</evidence>
<name>A0ABX8LD56_9CHLA</name>
<evidence type="ECO:0000259" key="14">
    <source>
        <dbReference type="PROSITE" id="PS50880"/>
    </source>
</evidence>
<dbReference type="EC" id="2.7.7.101" evidence="12"/>
<evidence type="ECO:0000256" key="4">
    <source>
        <dbReference type="ARBA" id="ARBA00022695"/>
    </source>
</evidence>